<evidence type="ECO:0000256" key="2">
    <source>
        <dbReference type="SAM" id="SignalP"/>
    </source>
</evidence>
<evidence type="ECO:0000313" key="4">
    <source>
        <dbReference type="Proteomes" id="UP001176429"/>
    </source>
</evidence>
<feature type="signal peptide" evidence="2">
    <location>
        <begin position="1"/>
        <end position="21"/>
    </location>
</feature>
<protein>
    <recommendedName>
        <fullName evidence="5">DUF4440 domain-containing protein</fullName>
    </recommendedName>
</protein>
<reference evidence="3" key="1">
    <citation type="submission" date="2023-07" db="EMBL/GenBank/DDBJ databases">
        <authorList>
            <person name="Kim M.K."/>
        </authorList>
    </citation>
    <scope>NUCLEOTIDE SEQUENCE</scope>
    <source>
        <strain evidence="3">ASUV-10-1</strain>
    </source>
</reference>
<dbReference type="Gene3D" id="3.10.450.50">
    <property type="match status" value="2"/>
</dbReference>
<proteinExistence type="predicted"/>
<dbReference type="RefSeq" id="WP_305006766.1">
    <property type="nucleotide sequence ID" value="NZ_JAUQSY010000007.1"/>
</dbReference>
<dbReference type="InterPro" id="IPR032710">
    <property type="entry name" value="NTF2-like_dom_sf"/>
</dbReference>
<keyword evidence="2" id="KW-0732">Signal</keyword>
<sequence>MKKTLTLGLLTILAVVGPAHAQQAREAIIAAEKTFAAQAAREGSAAAFLANSTAVSMVVENGQLANAQKVWQSKPPATGTHRLAWHPVMADVAQSGELGYTTGPWTLGSGTQTAAAGEYVTLWHKQPDGQWKFVVDMGVEHSDDAIATPGTVARPQLFAGPATPVPVPAHAIIDLDHTFSKAELHKPLETYQAYLSKEARLLRPGQLALLGPTAQVVISNTLSRAYLFAPTGGYLAASGDLGYVYGTLRRPSTDPRQPEETGSYLRIWRREAVAGWRIVLEVLNESTPAAPAVAVTPVAPASTPAAPATATTPATPPTTDGAAPVRQ</sequence>
<evidence type="ECO:0000256" key="1">
    <source>
        <dbReference type="SAM" id="MobiDB-lite"/>
    </source>
</evidence>
<dbReference type="Proteomes" id="UP001176429">
    <property type="component" value="Unassembled WGS sequence"/>
</dbReference>
<dbReference type="EMBL" id="JAUQSY010000007">
    <property type="protein sequence ID" value="MDO7875456.1"/>
    <property type="molecule type" value="Genomic_DNA"/>
</dbReference>
<keyword evidence="4" id="KW-1185">Reference proteome</keyword>
<comment type="caution">
    <text evidence="3">The sequence shown here is derived from an EMBL/GenBank/DDBJ whole genome shotgun (WGS) entry which is preliminary data.</text>
</comment>
<accession>A0ABT9BFM7</accession>
<dbReference type="SUPFAM" id="SSF54427">
    <property type="entry name" value="NTF2-like"/>
    <property type="match status" value="2"/>
</dbReference>
<organism evidence="3 4">
    <name type="scientific">Hymenobacter aranciens</name>
    <dbReference type="NCBI Taxonomy" id="3063996"/>
    <lineage>
        <taxon>Bacteria</taxon>
        <taxon>Pseudomonadati</taxon>
        <taxon>Bacteroidota</taxon>
        <taxon>Cytophagia</taxon>
        <taxon>Cytophagales</taxon>
        <taxon>Hymenobacteraceae</taxon>
        <taxon>Hymenobacter</taxon>
    </lineage>
</organism>
<name>A0ABT9BFM7_9BACT</name>
<feature type="region of interest" description="Disordered" evidence="1">
    <location>
        <begin position="299"/>
        <end position="327"/>
    </location>
</feature>
<evidence type="ECO:0008006" key="5">
    <source>
        <dbReference type="Google" id="ProtNLM"/>
    </source>
</evidence>
<evidence type="ECO:0000313" key="3">
    <source>
        <dbReference type="EMBL" id="MDO7875456.1"/>
    </source>
</evidence>
<gene>
    <name evidence="3" type="ORF">Q5H93_12000</name>
</gene>
<feature type="chain" id="PRO_5046313544" description="DUF4440 domain-containing protein" evidence="2">
    <location>
        <begin position="22"/>
        <end position="327"/>
    </location>
</feature>